<dbReference type="AlphaFoldDB" id="A0A2V1E084"/>
<dbReference type="Pfam" id="PF20233">
    <property type="entry name" value="DUF6590"/>
    <property type="match status" value="1"/>
</dbReference>
<sequence length="184" mass="20900">MPEQFPRETGERLPDLISGTRYKPLDTSFRVRTGFEAWDFFKKGRLFSMLYGEAASSNVFRYGEYPKIRRFVVVSVKKDYVYACPISTYGHRGVLKPGQNASEHTIVYAQGSSPGYIAGEYEAGMDKDPIEIIPADDTIFIDPISRLNLGKSYPIEGNAKVKDIGQVHPEHLSKLLYYWSETSR</sequence>
<protein>
    <recommendedName>
        <fullName evidence="1">DUF6590 domain-containing protein</fullName>
    </recommendedName>
</protein>
<reference evidence="2 3" key="1">
    <citation type="journal article" date="2018" name="Sci. Rep.">
        <title>Comparative genomics provides insights into the lifestyle and reveals functional heterogeneity of dark septate endophytic fungi.</title>
        <authorList>
            <person name="Knapp D.G."/>
            <person name="Nemeth J.B."/>
            <person name="Barry K."/>
            <person name="Hainaut M."/>
            <person name="Henrissat B."/>
            <person name="Johnson J."/>
            <person name="Kuo A."/>
            <person name="Lim J.H.P."/>
            <person name="Lipzen A."/>
            <person name="Nolan M."/>
            <person name="Ohm R.A."/>
            <person name="Tamas L."/>
            <person name="Grigoriev I.V."/>
            <person name="Spatafora J.W."/>
            <person name="Nagy L.G."/>
            <person name="Kovacs G.M."/>
        </authorList>
    </citation>
    <scope>NUCLEOTIDE SEQUENCE [LARGE SCALE GENOMIC DNA]</scope>
    <source>
        <strain evidence="2 3">DSE2036</strain>
    </source>
</reference>
<dbReference type="STRING" id="97972.A0A2V1E084"/>
<dbReference type="InterPro" id="IPR046497">
    <property type="entry name" value="DUF6590"/>
</dbReference>
<dbReference type="PANTHER" id="PTHR35391">
    <property type="entry name" value="C2H2-TYPE DOMAIN-CONTAINING PROTEIN-RELATED"/>
    <property type="match status" value="1"/>
</dbReference>
<dbReference type="OrthoDB" id="3559580at2759"/>
<organism evidence="2 3">
    <name type="scientific">Periconia macrospinosa</name>
    <dbReference type="NCBI Taxonomy" id="97972"/>
    <lineage>
        <taxon>Eukaryota</taxon>
        <taxon>Fungi</taxon>
        <taxon>Dikarya</taxon>
        <taxon>Ascomycota</taxon>
        <taxon>Pezizomycotina</taxon>
        <taxon>Dothideomycetes</taxon>
        <taxon>Pleosporomycetidae</taxon>
        <taxon>Pleosporales</taxon>
        <taxon>Massarineae</taxon>
        <taxon>Periconiaceae</taxon>
        <taxon>Periconia</taxon>
    </lineage>
</organism>
<accession>A0A2V1E084</accession>
<keyword evidence="3" id="KW-1185">Reference proteome</keyword>
<gene>
    <name evidence="2" type="ORF">DM02DRAFT_651991</name>
</gene>
<evidence type="ECO:0000313" key="3">
    <source>
        <dbReference type="Proteomes" id="UP000244855"/>
    </source>
</evidence>
<evidence type="ECO:0000259" key="1">
    <source>
        <dbReference type="Pfam" id="PF20233"/>
    </source>
</evidence>
<name>A0A2V1E084_9PLEO</name>
<evidence type="ECO:0000313" key="2">
    <source>
        <dbReference type="EMBL" id="PVI03968.1"/>
    </source>
</evidence>
<dbReference type="EMBL" id="KZ805325">
    <property type="protein sequence ID" value="PVI03968.1"/>
    <property type="molecule type" value="Genomic_DNA"/>
</dbReference>
<feature type="domain" description="DUF6590" evidence="1">
    <location>
        <begin position="39"/>
        <end position="176"/>
    </location>
</feature>
<dbReference type="Proteomes" id="UP000244855">
    <property type="component" value="Unassembled WGS sequence"/>
</dbReference>
<proteinExistence type="predicted"/>
<dbReference type="PANTHER" id="PTHR35391:SF5">
    <property type="entry name" value="DUF6590 DOMAIN-CONTAINING PROTEIN"/>
    <property type="match status" value="1"/>
</dbReference>